<dbReference type="PANTHER" id="PTHR45270">
    <property type="entry name" value="OS03G0832900 PROTEIN"/>
    <property type="match status" value="1"/>
</dbReference>
<gene>
    <name evidence="3" type="ORF">B296_00058031</name>
</gene>
<dbReference type="InterPro" id="IPR018253">
    <property type="entry name" value="DnaJ_domain_CS"/>
</dbReference>
<dbReference type="SUPFAM" id="SSF46565">
    <property type="entry name" value="Chaperone J-domain"/>
    <property type="match status" value="1"/>
</dbReference>
<evidence type="ECO:0000313" key="4">
    <source>
        <dbReference type="Proteomes" id="UP000287651"/>
    </source>
</evidence>
<dbReference type="Proteomes" id="UP000287651">
    <property type="component" value="Unassembled WGS sequence"/>
</dbReference>
<dbReference type="PROSITE" id="PS50076">
    <property type="entry name" value="DNAJ_2"/>
    <property type="match status" value="1"/>
</dbReference>
<dbReference type="CDD" id="cd06257">
    <property type="entry name" value="DnaJ"/>
    <property type="match status" value="1"/>
</dbReference>
<protein>
    <recommendedName>
        <fullName evidence="2">J domain-containing protein</fullName>
    </recommendedName>
</protein>
<dbReference type="InterPro" id="IPR001623">
    <property type="entry name" value="DnaJ_domain"/>
</dbReference>
<dbReference type="SMART" id="SM00271">
    <property type="entry name" value="DnaJ"/>
    <property type="match status" value="1"/>
</dbReference>
<keyword evidence="1" id="KW-1133">Transmembrane helix</keyword>
<name>A0A426XA09_ENSVE</name>
<feature type="transmembrane region" description="Helical" evidence="1">
    <location>
        <begin position="74"/>
        <end position="92"/>
    </location>
</feature>
<keyword evidence="1" id="KW-0812">Transmembrane</keyword>
<keyword evidence="1" id="KW-0472">Membrane</keyword>
<feature type="transmembrane region" description="Helical" evidence="1">
    <location>
        <begin position="161"/>
        <end position="184"/>
    </location>
</feature>
<dbReference type="GO" id="GO:0005783">
    <property type="term" value="C:endoplasmic reticulum"/>
    <property type="evidence" value="ECO:0007669"/>
    <property type="project" value="UniProtKB-ARBA"/>
</dbReference>
<proteinExistence type="predicted"/>
<sequence>MGGLGLFKQGWKWIQSQKQAFVSVQVAVICVGEKLVLLINRHLPLVCNWCMVAGRLLFRFMLQWKDCVLGGLRSLFTLGPAALFVILWSCFLSLTSTTFLVCMLLSLGAAATAVHYLGFTPGLLMVGLYGILIMWIYGYFWITAMLFIAGGYMFSLNHSRLLILMATAYAVYCINTCDGLRGVFLSLNLSFLSNDILNKLLQVYDAEEVVSSLSSCTTPKASYLTGIHKDASSSKVVIAESTSLVEMKRIMNSSNYYEVLGFLRNKIVDPQILKKEYHKKVLLVHPDKNMGSPLACESFKKLQCAYEILSDLTKKKNYDEQLRKEESGRVCQRSSVASQKV</sequence>
<reference evidence="3 4" key="1">
    <citation type="journal article" date="2014" name="Agronomy (Basel)">
        <title>A Draft Genome Sequence for Ensete ventricosum, the Drought-Tolerant Tree Against Hunger.</title>
        <authorList>
            <person name="Harrison J."/>
            <person name="Moore K.A."/>
            <person name="Paszkiewicz K."/>
            <person name="Jones T."/>
            <person name="Grant M."/>
            <person name="Ambacheew D."/>
            <person name="Muzemil S."/>
            <person name="Studholme D.J."/>
        </authorList>
    </citation>
    <scope>NUCLEOTIDE SEQUENCE [LARGE SCALE GENOMIC DNA]</scope>
</reference>
<evidence type="ECO:0000313" key="3">
    <source>
        <dbReference type="EMBL" id="RRT36302.1"/>
    </source>
</evidence>
<organism evidence="3 4">
    <name type="scientific">Ensete ventricosum</name>
    <name type="common">Abyssinian banana</name>
    <name type="synonym">Musa ensete</name>
    <dbReference type="NCBI Taxonomy" id="4639"/>
    <lineage>
        <taxon>Eukaryota</taxon>
        <taxon>Viridiplantae</taxon>
        <taxon>Streptophyta</taxon>
        <taxon>Embryophyta</taxon>
        <taxon>Tracheophyta</taxon>
        <taxon>Spermatophyta</taxon>
        <taxon>Magnoliopsida</taxon>
        <taxon>Liliopsida</taxon>
        <taxon>Zingiberales</taxon>
        <taxon>Musaceae</taxon>
        <taxon>Ensete</taxon>
    </lineage>
</organism>
<dbReference type="AlphaFoldDB" id="A0A426XA09"/>
<feature type="transmembrane region" description="Helical" evidence="1">
    <location>
        <begin position="99"/>
        <end position="117"/>
    </location>
</feature>
<feature type="domain" description="J" evidence="2">
    <location>
        <begin position="255"/>
        <end position="322"/>
    </location>
</feature>
<feature type="transmembrane region" description="Helical" evidence="1">
    <location>
        <begin position="123"/>
        <end position="149"/>
    </location>
</feature>
<evidence type="ECO:0000256" key="1">
    <source>
        <dbReference type="SAM" id="Phobius"/>
    </source>
</evidence>
<comment type="caution">
    <text evidence="3">The sequence shown here is derived from an EMBL/GenBank/DDBJ whole genome shotgun (WGS) entry which is preliminary data.</text>
</comment>
<evidence type="ECO:0000259" key="2">
    <source>
        <dbReference type="PROSITE" id="PS50076"/>
    </source>
</evidence>
<dbReference type="Pfam" id="PF00226">
    <property type="entry name" value="DnaJ"/>
    <property type="match status" value="1"/>
</dbReference>
<dbReference type="Gene3D" id="1.10.287.110">
    <property type="entry name" value="DnaJ domain"/>
    <property type="match status" value="1"/>
</dbReference>
<dbReference type="PANTHER" id="PTHR45270:SF1">
    <property type="entry name" value="CHAPERONE DNAJ-DOMAIN SUPERFAMILY PROTEIN"/>
    <property type="match status" value="1"/>
</dbReference>
<dbReference type="EMBL" id="AMZH03023778">
    <property type="protein sequence ID" value="RRT36302.1"/>
    <property type="molecule type" value="Genomic_DNA"/>
</dbReference>
<dbReference type="PROSITE" id="PS00636">
    <property type="entry name" value="DNAJ_1"/>
    <property type="match status" value="1"/>
</dbReference>
<accession>A0A426XA09</accession>
<dbReference type="InterPro" id="IPR036869">
    <property type="entry name" value="J_dom_sf"/>
</dbReference>